<dbReference type="Pfam" id="PF11175">
    <property type="entry name" value="DUF2961"/>
    <property type="match status" value="1"/>
</dbReference>
<protein>
    <submittedName>
        <fullName evidence="2">DUF2961 domain-containing protein</fullName>
    </submittedName>
</protein>
<dbReference type="EMBL" id="JACLYY010000008">
    <property type="protein sequence ID" value="MBM6738266.1"/>
    <property type="molecule type" value="Genomic_DNA"/>
</dbReference>
<gene>
    <name evidence="2" type="ORF">H7U36_09175</name>
</gene>
<proteinExistence type="predicted"/>
<dbReference type="InterPro" id="IPR021345">
    <property type="entry name" value="DUF2961"/>
</dbReference>
<sequence length="359" mass="41236">MLPYLSQGRSRAVNAENPTGEKGRGGMRESVLGPSRKGSPCLKNIRPHEEIILGEMKGPGVITHIWITVDQKTSPSECFVLRDLILRMYWDEEVSPSVEVPLGDFFCCGFGRECLIDSSAIIVAPARGLNSYFQMPFREKAKITVESQHANVIPEFFYQIDYVLYDTLPPQTKYFHASWRREAISRTGEDYVIADRITGQGWYVGTYIALSVLQRYWWGEGEVKFYIDGDDRYPTVCGTGMEDYFGGSWSFAVQENGKTVEKTYSTSYLGYPYYSKQDDLSKSPYYNDDCPPMRGLYRWHVLDPIFFDENLKVTLQQIGSGPGGLFERQDDLSSVAYWYQSEPHKSFEKILDREKRKPR</sequence>
<evidence type="ECO:0000256" key="1">
    <source>
        <dbReference type="SAM" id="MobiDB-lite"/>
    </source>
</evidence>
<feature type="region of interest" description="Disordered" evidence="1">
    <location>
        <begin position="1"/>
        <end position="37"/>
    </location>
</feature>
<comment type="caution">
    <text evidence="2">The sequence shown here is derived from an EMBL/GenBank/DDBJ whole genome shotgun (WGS) entry which is preliminary data.</text>
</comment>
<evidence type="ECO:0000313" key="3">
    <source>
        <dbReference type="Proteomes" id="UP000716906"/>
    </source>
</evidence>
<name>A0ABS2E9F2_9FIRM</name>
<dbReference type="Gene3D" id="2.60.120.1390">
    <property type="match status" value="1"/>
</dbReference>
<keyword evidence="3" id="KW-1185">Reference proteome</keyword>
<organism evidence="2 3">
    <name type="scientific">Faecalicatena fissicatena</name>
    <dbReference type="NCBI Taxonomy" id="290055"/>
    <lineage>
        <taxon>Bacteria</taxon>
        <taxon>Bacillati</taxon>
        <taxon>Bacillota</taxon>
        <taxon>Clostridia</taxon>
        <taxon>Lachnospirales</taxon>
        <taxon>Lachnospiraceae</taxon>
        <taxon>Faecalicatena</taxon>
    </lineage>
</organism>
<accession>A0ABS2E9F2</accession>
<evidence type="ECO:0000313" key="2">
    <source>
        <dbReference type="EMBL" id="MBM6738266.1"/>
    </source>
</evidence>
<reference evidence="2 3" key="1">
    <citation type="journal article" date="2021" name="Sci. Rep.">
        <title>The distribution of antibiotic resistance genes in chicken gut microbiota commensals.</title>
        <authorList>
            <person name="Juricova H."/>
            <person name="Matiasovicova J."/>
            <person name="Kubasova T."/>
            <person name="Cejkova D."/>
            <person name="Rychlik I."/>
        </authorList>
    </citation>
    <scope>NUCLEOTIDE SEQUENCE [LARGE SCALE GENOMIC DNA]</scope>
    <source>
        <strain evidence="2 3">An773</strain>
    </source>
</reference>
<dbReference type="Proteomes" id="UP000716906">
    <property type="component" value="Unassembled WGS sequence"/>
</dbReference>